<protein>
    <recommendedName>
        <fullName evidence="3">IrrE N-terminal-like domain-containing protein</fullName>
    </recommendedName>
</protein>
<keyword evidence="2" id="KW-1185">Reference proteome</keyword>
<proteinExistence type="predicted"/>
<reference evidence="1 2" key="1">
    <citation type="submission" date="2020-08" db="EMBL/GenBank/DDBJ databases">
        <title>Sequencing the genomes of 1000 actinobacteria strains.</title>
        <authorList>
            <person name="Klenk H.-P."/>
        </authorList>
    </citation>
    <scope>NUCLEOTIDE SEQUENCE [LARGE SCALE GENOMIC DNA]</scope>
    <source>
        <strain evidence="1 2">DSM 44786</strain>
    </source>
</reference>
<dbReference type="Proteomes" id="UP000573327">
    <property type="component" value="Unassembled WGS sequence"/>
</dbReference>
<organism evidence="1 2">
    <name type="scientific">Kitasatospora gansuensis</name>
    <dbReference type="NCBI Taxonomy" id="258050"/>
    <lineage>
        <taxon>Bacteria</taxon>
        <taxon>Bacillati</taxon>
        <taxon>Actinomycetota</taxon>
        <taxon>Actinomycetes</taxon>
        <taxon>Kitasatosporales</taxon>
        <taxon>Streptomycetaceae</taxon>
        <taxon>Kitasatospora</taxon>
    </lineage>
</organism>
<dbReference type="AlphaFoldDB" id="A0A7W7SGV7"/>
<evidence type="ECO:0000313" key="2">
    <source>
        <dbReference type="Proteomes" id="UP000573327"/>
    </source>
</evidence>
<gene>
    <name evidence="1" type="ORF">F4556_005776</name>
</gene>
<comment type="caution">
    <text evidence="1">The sequence shown here is derived from an EMBL/GenBank/DDBJ whole genome shotgun (WGS) entry which is preliminary data.</text>
</comment>
<accession>A0A7W7SGV7</accession>
<evidence type="ECO:0000313" key="1">
    <source>
        <dbReference type="EMBL" id="MBB4950241.1"/>
    </source>
</evidence>
<sequence>MVESLPLSAPFDPEELVAALAERRGRPIELIQLPVRSRTPCGLLVTTDRADYIGYPSATTALHQQHILLHELGHLLSGHAGTGGISAGTVQALLPNLSEELVQRVLGRTVYTELQEQEAELFASLALHRPRRGSRV</sequence>
<name>A0A7W7SGV7_9ACTN</name>
<dbReference type="EMBL" id="JACHJR010000001">
    <property type="protein sequence ID" value="MBB4950241.1"/>
    <property type="molecule type" value="Genomic_DNA"/>
</dbReference>
<evidence type="ECO:0008006" key="3">
    <source>
        <dbReference type="Google" id="ProtNLM"/>
    </source>
</evidence>